<dbReference type="RefSeq" id="XP_004034954.1">
    <property type="nucleotide sequence ID" value="XM_004034906.1"/>
</dbReference>
<keyword evidence="3" id="KW-1185">Reference proteome</keyword>
<evidence type="ECO:0000313" key="2">
    <source>
        <dbReference type="EMBL" id="EGR31468.1"/>
    </source>
</evidence>
<feature type="coiled-coil region" evidence="1">
    <location>
        <begin position="180"/>
        <end position="241"/>
    </location>
</feature>
<reference evidence="2 3" key="1">
    <citation type="submission" date="2011-07" db="EMBL/GenBank/DDBJ databases">
        <authorList>
            <person name="Coyne R."/>
            <person name="Brami D."/>
            <person name="Johnson J."/>
            <person name="Hostetler J."/>
            <person name="Hannick L."/>
            <person name="Clark T."/>
            <person name="Cassidy-Hanley D."/>
            <person name="Inman J."/>
        </authorList>
    </citation>
    <scope>NUCLEOTIDE SEQUENCE [LARGE SCALE GENOMIC DNA]</scope>
    <source>
        <strain evidence="2 3">G5</strain>
    </source>
</reference>
<evidence type="ECO:0000313" key="3">
    <source>
        <dbReference type="Proteomes" id="UP000008983"/>
    </source>
</evidence>
<dbReference type="OrthoDB" id="298344at2759"/>
<gene>
    <name evidence="2" type="ORF">IMG5_108810</name>
</gene>
<dbReference type="STRING" id="857967.G0QTI3"/>
<name>G0QTI3_ICHMU</name>
<sequence>MNTSSFIKEEEKKNNNPEIKNAVERLIKLDKKHANFEFYDPIINLKVKVRNINSASSNAILNQNQQEKTLRCFWRHISNYYFRKIDQSEQERIEYLQQLTNEYTQVKLKNQKAQIKSINQVFRTLINTQAFKQNKLNLQNLQIACNIEYLLYENQNKANKKKLQILQSQKNYTISKTLNYKILENEQKKLIEIQNDLQELEEQKQQQETGDQLTLEMRYLMKELQNINEQNKDKILQLDKKVKQEIKENKLIYFECDDNKEIPNNINYNPNFQKELGLTDPRAIYNEKYINELHLKYLQQTIIKLDEKQVADSISKITNCKKERKMIFF</sequence>
<dbReference type="eggNOG" id="ENOG502RWA1">
    <property type="taxonomic scope" value="Eukaryota"/>
</dbReference>
<proteinExistence type="predicted"/>
<organism evidence="2 3">
    <name type="scientific">Ichthyophthirius multifiliis</name>
    <name type="common">White spot disease agent</name>
    <name type="synonym">Ich</name>
    <dbReference type="NCBI Taxonomy" id="5932"/>
    <lineage>
        <taxon>Eukaryota</taxon>
        <taxon>Sar</taxon>
        <taxon>Alveolata</taxon>
        <taxon>Ciliophora</taxon>
        <taxon>Intramacronucleata</taxon>
        <taxon>Oligohymenophorea</taxon>
        <taxon>Hymenostomatida</taxon>
        <taxon>Ophryoglenina</taxon>
        <taxon>Ichthyophthirius</taxon>
    </lineage>
</organism>
<evidence type="ECO:0000256" key="1">
    <source>
        <dbReference type="SAM" id="Coils"/>
    </source>
</evidence>
<dbReference type="AlphaFoldDB" id="G0QTI3"/>
<keyword evidence="1" id="KW-0175">Coiled coil</keyword>
<dbReference type="GeneID" id="14907610"/>
<dbReference type="Proteomes" id="UP000008983">
    <property type="component" value="Unassembled WGS sequence"/>
</dbReference>
<protein>
    <submittedName>
        <fullName evidence="2">Uncharacterized protein</fullName>
    </submittedName>
</protein>
<accession>G0QTI3</accession>
<dbReference type="EMBL" id="GL983858">
    <property type="protein sequence ID" value="EGR31468.1"/>
    <property type="molecule type" value="Genomic_DNA"/>
</dbReference>
<dbReference type="InParanoid" id="G0QTI3"/>